<accession>R7WT35</accession>
<dbReference type="InterPro" id="IPR014782">
    <property type="entry name" value="Peptidase_M1_dom"/>
</dbReference>
<feature type="domain" description="ERAP1-like C-terminal" evidence="3">
    <location>
        <begin position="207"/>
        <end position="514"/>
    </location>
</feature>
<dbReference type="PANTHER" id="PTHR11533">
    <property type="entry name" value="PROTEASE M1 ZINC METALLOPROTEASE"/>
    <property type="match status" value="1"/>
</dbReference>
<keyword evidence="4" id="KW-0378">Hydrolase</keyword>
<reference evidence="4 5" key="1">
    <citation type="journal article" date="2013" name="Genome Announc.">
        <title>Draft Genome Sequence of Rhodococcus rhodnii Strain LMG5362, a Symbiont of Rhodnius prolixus (Hemiptera, Reduviidae, Triatominae), the Principle Vector of Trypanosoma cruzi.</title>
        <authorList>
            <person name="Pachebat J.A."/>
            <person name="van Keulen G."/>
            <person name="Whitten M.M."/>
            <person name="Girdwood S."/>
            <person name="Del Sol R."/>
            <person name="Dyson P.J."/>
            <person name="Facey P.D."/>
        </authorList>
    </citation>
    <scope>NUCLEOTIDE SEQUENCE [LARGE SCALE GENOMIC DNA]</scope>
    <source>
        <strain evidence="4 5">LMG 5362</strain>
    </source>
</reference>
<evidence type="ECO:0000313" key="4">
    <source>
        <dbReference type="EMBL" id="EOM78440.1"/>
    </source>
</evidence>
<evidence type="ECO:0000256" key="1">
    <source>
        <dbReference type="ARBA" id="ARBA00010136"/>
    </source>
</evidence>
<dbReference type="GO" id="GO:0070006">
    <property type="term" value="F:metalloaminopeptidase activity"/>
    <property type="evidence" value="ECO:0007669"/>
    <property type="project" value="TreeGrafter"/>
</dbReference>
<dbReference type="GO" id="GO:0016020">
    <property type="term" value="C:membrane"/>
    <property type="evidence" value="ECO:0007669"/>
    <property type="project" value="TreeGrafter"/>
</dbReference>
<dbReference type="GO" id="GO:0008270">
    <property type="term" value="F:zinc ion binding"/>
    <property type="evidence" value="ECO:0007669"/>
    <property type="project" value="InterPro"/>
</dbReference>
<protein>
    <submittedName>
        <fullName evidence="4">Membrane alanyl aminopeptidase</fullName>
    </submittedName>
</protein>
<dbReference type="GO" id="GO:0005615">
    <property type="term" value="C:extracellular space"/>
    <property type="evidence" value="ECO:0007669"/>
    <property type="project" value="TreeGrafter"/>
</dbReference>
<gene>
    <name evidence="4" type="ORF">Rrhod_0271</name>
</gene>
<dbReference type="Proteomes" id="UP000013525">
    <property type="component" value="Unassembled WGS sequence"/>
</dbReference>
<feature type="domain" description="Peptidase M1 membrane alanine aminopeptidase" evidence="2">
    <location>
        <begin position="1"/>
        <end position="144"/>
    </location>
</feature>
<dbReference type="InterPro" id="IPR050344">
    <property type="entry name" value="Peptidase_M1_aminopeptidases"/>
</dbReference>
<comment type="similarity">
    <text evidence="1">Belongs to the peptidase M1 family.</text>
</comment>
<comment type="caution">
    <text evidence="4">The sequence shown here is derived from an EMBL/GenBank/DDBJ whole genome shotgun (WGS) entry which is preliminary data.</text>
</comment>
<dbReference type="PANTHER" id="PTHR11533:SF174">
    <property type="entry name" value="PUROMYCIN-SENSITIVE AMINOPEPTIDASE-RELATED"/>
    <property type="match status" value="1"/>
</dbReference>
<dbReference type="InterPro" id="IPR027268">
    <property type="entry name" value="Peptidase_M4/M1_CTD_sf"/>
</dbReference>
<evidence type="ECO:0000259" key="3">
    <source>
        <dbReference type="Pfam" id="PF11838"/>
    </source>
</evidence>
<keyword evidence="5" id="KW-1185">Reference proteome</keyword>
<dbReference type="InterPro" id="IPR024571">
    <property type="entry name" value="ERAP1-like_C_dom"/>
</dbReference>
<evidence type="ECO:0000259" key="2">
    <source>
        <dbReference type="Pfam" id="PF01433"/>
    </source>
</evidence>
<dbReference type="GO" id="GO:0042277">
    <property type="term" value="F:peptide binding"/>
    <property type="evidence" value="ECO:0007669"/>
    <property type="project" value="TreeGrafter"/>
</dbReference>
<dbReference type="Gene3D" id="1.10.390.10">
    <property type="entry name" value="Neutral Protease Domain 2"/>
    <property type="match status" value="1"/>
</dbReference>
<dbReference type="eggNOG" id="COG0308">
    <property type="taxonomic scope" value="Bacteria"/>
</dbReference>
<keyword evidence="4" id="KW-0645">Protease</keyword>
<dbReference type="Pfam" id="PF01433">
    <property type="entry name" value="Peptidase_M1"/>
    <property type="match status" value="1"/>
</dbReference>
<dbReference type="SUPFAM" id="SSF55486">
    <property type="entry name" value="Metalloproteases ('zincins'), catalytic domain"/>
    <property type="match status" value="1"/>
</dbReference>
<dbReference type="GO" id="GO:0043171">
    <property type="term" value="P:peptide catabolic process"/>
    <property type="evidence" value="ECO:0007669"/>
    <property type="project" value="TreeGrafter"/>
</dbReference>
<dbReference type="MEROPS" id="M01.012"/>
<dbReference type="AlphaFoldDB" id="R7WT35"/>
<keyword evidence="4" id="KW-0031">Aminopeptidase</keyword>
<dbReference type="Pfam" id="PF11838">
    <property type="entry name" value="ERAP1_C"/>
    <property type="match status" value="1"/>
</dbReference>
<dbReference type="EMBL" id="APMY01000004">
    <property type="protein sequence ID" value="EOM78440.1"/>
    <property type="molecule type" value="Genomic_DNA"/>
</dbReference>
<name>R7WT35_9NOCA</name>
<proteinExistence type="inferred from homology"/>
<organism evidence="4 5">
    <name type="scientific">Rhodococcus rhodnii LMG 5362</name>
    <dbReference type="NCBI Taxonomy" id="1273125"/>
    <lineage>
        <taxon>Bacteria</taxon>
        <taxon>Bacillati</taxon>
        <taxon>Actinomycetota</taxon>
        <taxon>Actinomycetes</taxon>
        <taxon>Mycobacteriales</taxon>
        <taxon>Nocardiaceae</taxon>
        <taxon>Rhodococcus</taxon>
    </lineage>
</organism>
<dbReference type="PATRIC" id="fig|1273125.3.peg.271"/>
<sequence length="526" mass="56733">MAHMWFGDLVTMTWWDDLWLKESFADFMGALASAEATRFTGAWVTFANRRKEWAYQQDQLPTTHPIVADVPDLEAAKLNFDGITYAKGASVLKQLVAFVGRDAFLAGVRRYFRTFEFANTTLDDLLTALSTESARDLTEWSRAWLESTGVSVLELEASRLEQTLPKPHRLAVGVYDADDAGALVRTDRVAVEITGPQTPVETPGGALVVVNDDDLTYAITRLDDRSLDTAEHSLARVADAMPRGLVWSSLWNATRDAVLPVPRYLAIVTAQAPGETHVGLLAGVLANAGFAIERYLPPSRRPAARTALLDLAWQALHDAEPGSGLQLTWARAVASAASRTDGRAADVRALLAGEATVPGLRLDPDLRWALWTALAATGNADLADLDGELARDDTGSGAVAHVRAAAARPDPEVAAAARHAIHDDRSLSNDRIGALVAGLRTGPAAPTPSRYVADYFASLRQVWAERSIEIARRIVVGLFPATDDTEAVDTWLADNGDAPGALRRLVVEQRDGLARALRVQAAGEPS</sequence>
<evidence type="ECO:0000313" key="5">
    <source>
        <dbReference type="Proteomes" id="UP000013525"/>
    </source>
</evidence>
<dbReference type="GO" id="GO:0005737">
    <property type="term" value="C:cytoplasm"/>
    <property type="evidence" value="ECO:0007669"/>
    <property type="project" value="TreeGrafter"/>
</dbReference>